<dbReference type="PANTHER" id="PTHR21581">
    <property type="entry name" value="D-ALANYL-D-ALANINE CARBOXYPEPTIDASE"/>
    <property type="match status" value="1"/>
</dbReference>
<keyword evidence="13" id="KW-0121">Carboxypeptidase</keyword>
<evidence type="ECO:0000256" key="4">
    <source>
        <dbReference type="ARBA" id="ARBA00022960"/>
    </source>
</evidence>
<proteinExistence type="inferred from homology"/>
<evidence type="ECO:0000313" key="14">
    <source>
        <dbReference type="Proteomes" id="UP000236311"/>
    </source>
</evidence>
<name>A0A2K4ZII9_9FIRM</name>
<dbReference type="InterPro" id="IPR001967">
    <property type="entry name" value="Peptidase_S11_N"/>
</dbReference>
<keyword evidence="4" id="KW-0133">Cell shape</keyword>
<feature type="active site" description="Acyl-ester intermediate" evidence="7">
    <location>
        <position position="76"/>
    </location>
</feature>
<dbReference type="EC" id="3.4.16.4" evidence="13"/>
<evidence type="ECO:0000256" key="5">
    <source>
        <dbReference type="ARBA" id="ARBA00022984"/>
    </source>
</evidence>
<feature type="domain" description="Peptidase S11 D-alanyl-D-alanine carboxypeptidase A N-terminal" evidence="12">
    <location>
        <begin position="170"/>
        <end position="298"/>
    </location>
</feature>
<sequence length="472" mass="52171">MRMKKILGGFLFFCCLLWNIALPIRAAETEGTIWQASSPGAPADTDLYASAAVLMDADSGRVLYGKNENTCLAMASTTKIMTCIVILENTSREDILTVSPYAESMPKVKLYIKKGEQYRVGDLLYSLMLESHNDTAVALAEHVGKKYLSPELRSKDTAEYTVEESKQAMAAFVKLMNRKAVELGCENTWFITPNGLDATETIVLEDGSAIQKEHCTTAAELARIMAYCIGGSDCAEAFLEITGTGNYSFHANGRDYSCTNHNAFLSMMNGALSGKTGFTNKAGYCYVGALKRDGKTFVVALLACGWPNNKSYKWSDTRKLMQYGLEHYFYRSFSEEGVAFDESRLKSIPVLKGRTEVLGDSAYVDIEIAGRENGPEKNGGTRQENAGGQADRTGEQWKDGLLLREDEEIRVEYSVKELLTAPVESGMIVGTVDYLVGDTIYKRENIVTADSVMPVDLKWCGRQVIQRFLLMP</sequence>
<dbReference type="GO" id="GO:0071555">
    <property type="term" value="P:cell wall organization"/>
    <property type="evidence" value="ECO:0007669"/>
    <property type="project" value="UniProtKB-KW"/>
</dbReference>
<dbReference type="Proteomes" id="UP000236311">
    <property type="component" value="Unassembled WGS sequence"/>
</dbReference>
<feature type="active site" evidence="7">
    <location>
        <position position="131"/>
    </location>
</feature>
<comment type="similarity">
    <text evidence="1 9">Belongs to the peptidase S11 family.</text>
</comment>
<organism evidence="13 14">
    <name type="scientific">Acetatifactor muris</name>
    <dbReference type="NCBI Taxonomy" id="879566"/>
    <lineage>
        <taxon>Bacteria</taxon>
        <taxon>Bacillati</taxon>
        <taxon>Bacillota</taxon>
        <taxon>Clostridia</taxon>
        <taxon>Lachnospirales</taxon>
        <taxon>Lachnospiraceae</taxon>
        <taxon>Acetatifactor</taxon>
    </lineage>
</organism>
<evidence type="ECO:0000256" key="11">
    <source>
        <dbReference type="SAM" id="SignalP"/>
    </source>
</evidence>
<dbReference type="EMBL" id="OFSM01000015">
    <property type="protein sequence ID" value="SOY30271.1"/>
    <property type="molecule type" value="Genomic_DNA"/>
</dbReference>
<evidence type="ECO:0000256" key="10">
    <source>
        <dbReference type="SAM" id="MobiDB-lite"/>
    </source>
</evidence>
<dbReference type="Gene3D" id="2.60.410.10">
    <property type="entry name" value="D-Ala-D-Ala carboxypeptidase, C-terminal domain"/>
    <property type="match status" value="1"/>
</dbReference>
<keyword evidence="13" id="KW-0645">Protease</keyword>
<dbReference type="InterPro" id="IPR012338">
    <property type="entry name" value="Beta-lactam/transpept-like"/>
</dbReference>
<feature type="region of interest" description="Disordered" evidence="10">
    <location>
        <begin position="369"/>
        <end position="393"/>
    </location>
</feature>
<keyword evidence="6" id="KW-0961">Cell wall biogenesis/degradation</keyword>
<dbReference type="InterPro" id="IPR018044">
    <property type="entry name" value="Peptidase_S11"/>
</dbReference>
<evidence type="ECO:0000256" key="3">
    <source>
        <dbReference type="ARBA" id="ARBA00022801"/>
    </source>
</evidence>
<dbReference type="GO" id="GO:0009252">
    <property type="term" value="P:peptidoglycan biosynthetic process"/>
    <property type="evidence" value="ECO:0007669"/>
    <property type="project" value="UniProtKB-KW"/>
</dbReference>
<evidence type="ECO:0000313" key="13">
    <source>
        <dbReference type="EMBL" id="SOY30271.1"/>
    </source>
</evidence>
<feature type="active site" description="Proton acceptor" evidence="7">
    <location>
        <position position="79"/>
    </location>
</feature>
<evidence type="ECO:0000256" key="9">
    <source>
        <dbReference type="RuleBase" id="RU004016"/>
    </source>
</evidence>
<keyword evidence="5" id="KW-0573">Peptidoglycan synthesis</keyword>
<evidence type="ECO:0000256" key="8">
    <source>
        <dbReference type="PIRSR" id="PIRSR618044-2"/>
    </source>
</evidence>
<keyword evidence="2 11" id="KW-0732">Signal</keyword>
<dbReference type="Gene3D" id="3.40.710.10">
    <property type="entry name" value="DD-peptidase/beta-lactamase superfamily"/>
    <property type="match status" value="1"/>
</dbReference>
<accession>A0A2K4ZII9</accession>
<reference evidence="13 14" key="1">
    <citation type="submission" date="2018-01" db="EMBL/GenBank/DDBJ databases">
        <authorList>
            <person name="Gaut B.S."/>
            <person name="Morton B.R."/>
            <person name="Clegg M.T."/>
            <person name="Duvall M.R."/>
        </authorList>
    </citation>
    <scope>NUCLEOTIDE SEQUENCE [LARGE SCALE GENOMIC DNA]</scope>
    <source>
        <strain evidence="13">GP69</strain>
    </source>
</reference>
<keyword evidence="3 13" id="KW-0378">Hydrolase</keyword>
<feature type="domain" description="Peptidase S11 D-alanyl-D-alanine carboxypeptidase A N-terminal" evidence="12">
    <location>
        <begin position="44"/>
        <end position="144"/>
    </location>
</feature>
<evidence type="ECO:0000259" key="12">
    <source>
        <dbReference type="Pfam" id="PF00768"/>
    </source>
</evidence>
<dbReference type="GO" id="GO:0009002">
    <property type="term" value="F:serine-type D-Ala-D-Ala carboxypeptidase activity"/>
    <property type="evidence" value="ECO:0007669"/>
    <property type="project" value="UniProtKB-EC"/>
</dbReference>
<evidence type="ECO:0000256" key="7">
    <source>
        <dbReference type="PIRSR" id="PIRSR618044-1"/>
    </source>
</evidence>
<gene>
    <name evidence="13" type="primary">dacB_2</name>
    <name evidence="13" type="ORF">AMURIS_02997</name>
</gene>
<keyword evidence="14" id="KW-1185">Reference proteome</keyword>
<feature type="chain" id="PRO_5014454592" evidence="11">
    <location>
        <begin position="27"/>
        <end position="472"/>
    </location>
</feature>
<evidence type="ECO:0000256" key="2">
    <source>
        <dbReference type="ARBA" id="ARBA00022729"/>
    </source>
</evidence>
<dbReference type="GO" id="GO:0008360">
    <property type="term" value="P:regulation of cell shape"/>
    <property type="evidence" value="ECO:0007669"/>
    <property type="project" value="UniProtKB-KW"/>
</dbReference>
<evidence type="ECO:0000256" key="6">
    <source>
        <dbReference type="ARBA" id="ARBA00023316"/>
    </source>
</evidence>
<feature type="binding site" evidence="8">
    <location>
        <position position="275"/>
    </location>
    <ligand>
        <name>substrate</name>
    </ligand>
</feature>
<dbReference type="GO" id="GO:0006508">
    <property type="term" value="P:proteolysis"/>
    <property type="evidence" value="ECO:0007669"/>
    <property type="project" value="InterPro"/>
</dbReference>
<evidence type="ECO:0000256" key="1">
    <source>
        <dbReference type="ARBA" id="ARBA00007164"/>
    </source>
</evidence>
<dbReference type="AlphaFoldDB" id="A0A2K4ZII9"/>
<dbReference type="PANTHER" id="PTHR21581:SF33">
    <property type="entry name" value="D-ALANYL-D-ALANINE CARBOXYPEPTIDASE DACB"/>
    <property type="match status" value="1"/>
</dbReference>
<dbReference type="SUPFAM" id="SSF56601">
    <property type="entry name" value="beta-lactamase/transpeptidase-like"/>
    <property type="match status" value="1"/>
</dbReference>
<dbReference type="PRINTS" id="PR00725">
    <property type="entry name" value="DADACBPTASE1"/>
</dbReference>
<feature type="signal peptide" evidence="11">
    <location>
        <begin position="1"/>
        <end position="26"/>
    </location>
</feature>
<dbReference type="Pfam" id="PF00768">
    <property type="entry name" value="Peptidase_S11"/>
    <property type="match status" value="2"/>
</dbReference>
<dbReference type="InterPro" id="IPR037167">
    <property type="entry name" value="Peptidase_S11_C_sf"/>
</dbReference>
<protein>
    <submittedName>
        <fullName evidence="13">D-alanyl-D-alanine carboxypeptidase DacB</fullName>
        <ecNumber evidence="13">3.4.16.4</ecNumber>
    </submittedName>
</protein>